<dbReference type="AlphaFoldDB" id="A0A0L0WAT7"/>
<evidence type="ECO:0008006" key="3">
    <source>
        <dbReference type="Google" id="ProtNLM"/>
    </source>
</evidence>
<accession>A0A0L0WAT7</accession>
<protein>
    <recommendedName>
        <fullName evidence="3">DUF2292 domain-containing protein</fullName>
    </recommendedName>
</protein>
<dbReference type="STRING" id="1503.CLPU_6c01250"/>
<keyword evidence="2" id="KW-1185">Reference proteome</keyword>
<evidence type="ECO:0000313" key="1">
    <source>
        <dbReference type="EMBL" id="KNF08639.1"/>
    </source>
</evidence>
<evidence type="ECO:0000313" key="2">
    <source>
        <dbReference type="Proteomes" id="UP000037267"/>
    </source>
</evidence>
<dbReference type="PATRIC" id="fig|1503.3.peg.2924"/>
<dbReference type="Proteomes" id="UP000037267">
    <property type="component" value="Unassembled WGS sequence"/>
</dbReference>
<sequence>MSEKKNGSINSTFDESLEKLVKVIDSISYGSVTAVIQEGKIVQIEKNEKVRLK</sequence>
<organism evidence="1 2">
    <name type="scientific">Gottschalkia purinilytica</name>
    <name type="common">Clostridium purinilyticum</name>
    <dbReference type="NCBI Taxonomy" id="1503"/>
    <lineage>
        <taxon>Bacteria</taxon>
        <taxon>Bacillati</taxon>
        <taxon>Bacillota</taxon>
        <taxon>Tissierellia</taxon>
        <taxon>Tissierellales</taxon>
        <taxon>Gottschalkiaceae</taxon>
        <taxon>Gottschalkia</taxon>
    </lineage>
</organism>
<dbReference type="RefSeq" id="WP_082154145.1">
    <property type="nucleotide sequence ID" value="NZ_LGSS01000006.1"/>
</dbReference>
<gene>
    <name evidence="1" type="ORF">CLPU_6c01250</name>
</gene>
<dbReference type="InterPro" id="IPR018743">
    <property type="entry name" value="DUF2292"/>
</dbReference>
<dbReference type="Pfam" id="PF10055">
    <property type="entry name" value="DUF2292"/>
    <property type="match status" value="1"/>
</dbReference>
<proteinExistence type="predicted"/>
<dbReference type="EMBL" id="LGSS01000006">
    <property type="protein sequence ID" value="KNF08639.1"/>
    <property type="molecule type" value="Genomic_DNA"/>
</dbReference>
<comment type="caution">
    <text evidence="1">The sequence shown here is derived from an EMBL/GenBank/DDBJ whole genome shotgun (WGS) entry which is preliminary data.</text>
</comment>
<reference evidence="2" key="1">
    <citation type="submission" date="2015-07" db="EMBL/GenBank/DDBJ databases">
        <title>Draft genome sequence of the purine-degrading Gottschalkia purinilyticum DSM 1384 (formerly Clostridium purinilyticum).</title>
        <authorList>
            <person name="Poehlein A."/>
            <person name="Schiel-Bengelsdorf B."/>
            <person name="Bengelsdorf F.R."/>
            <person name="Daniel R."/>
            <person name="Duerre P."/>
        </authorList>
    </citation>
    <scope>NUCLEOTIDE SEQUENCE [LARGE SCALE GENOMIC DNA]</scope>
    <source>
        <strain evidence="2">DSM 1384</strain>
    </source>
</reference>
<name>A0A0L0WAT7_GOTPU</name>